<sequence>MKFNLYNLNDEGQLIVKAGGQENVEWAIVKKELDNNDIKLGFLLKEDHDHIGNWMDQDNLLGGYRRKLVCNHRLLKKGYLDDNKLREIEARGCFTEEDLKLLELDQSNPGYKRDSFCPMGASVRRILNLQEQEFSLK</sequence>
<accession>A0AAD2FPL7</accession>
<dbReference type="EMBL" id="CAKOGP040001750">
    <property type="protein sequence ID" value="CAJ1948687.1"/>
    <property type="molecule type" value="Genomic_DNA"/>
</dbReference>
<dbReference type="AlphaFoldDB" id="A0AAD2FPL7"/>
<dbReference type="Proteomes" id="UP001295423">
    <property type="component" value="Unassembled WGS sequence"/>
</dbReference>
<protein>
    <submittedName>
        <fullName evidence="1">Uncharacterized protein</fullName>
    </submittedName>
</protein>
<gene>
    <name evidence="1" type="ORF">CYCCA115_LOCUS11737</name>
</gene>
<comment type="caution">
    <text evidence="1">The sequence shown here is derived from an EMBL/GenBank/DDBJ whole genome shotgun (WGS) entry which is preliminary data.</text>
</comment>
<name>A0AAD2FPL7_9STRA</name>
<evidence type="ECO:0000313" key="1">
    <source>
        <dbReference type="EMBL" id="CAJ1948687.1"/>
    </source>
</evidence>
<proteinExistence type="predicted"/>
<organism evidence="1 2">
    <name type="scientific">Cylindrotheca closterium</name>
    <dbReference type="NCBI Taxonomy" id="2856"/>
    <lineage>
        <taxon>Eukaryota</taxon>
        <taxon>Sar</taxon>
        <taxon>Stramenopiles</taxon>
        <taxon>Ochrophyta</taxon>
        <taxon>Bacillariophyta</taxon>
        <taxon>Bacillariophyceae</taxon>
        <taxon>Bacillariophycidae</taxon>
        <taxon>Bacillariales</taxon>
        <taxon>Bacillariaceae</taxon>
        <taxon>Cylindrotheca</taxon>
    </lineage>
</organism>
<reference evidence="1" key="1">
    <citation type="submission" date="2023-08" db="EMBL/GenBank/DDBJ databases">
        <authorList>
            <person name="Audoor S."/>
            <person name="Bilcke G."/>
        </authorList>
    </citation>
    <scope>NUCLEOTIDE SEQUENCE</scope>
</reference>
<keyword evidence="2" id="KW-1185">Reference proteome</keyword>
<evidence type="ECO:0000313" key="2">
    <source>
        <dbReference type="Proteomes" id="UP001295423"/>
    </source>
</evidence>